<sequence length="174" mass="19552">MSYIKALLLMLTVAVVAACSPSAEEAFSQAESEVRSVVLSSEEIETNYSFDRFDAYKPDDFQVTDANPHNVVFNDGGQPYVLFVNEFEAPNSQWFYNRISDEGVYLRTIETEDAFAYIHAIEHGDDQYEVHLGIGGIKMSTITSLSQVEDDAKLMIEIISSVEQIEEDEGEDEE</sequence>
<gene>
    <name evidence="2" type="ORF">AHA02nite_17210</name>
</gene>
<feature type="signal peptide" evidence="1">
    <location>
        <begin position="1"/>
        <end position="17"/>
    </location>
</feature>
<proteinExistence type="predicted"/>
<keyword evidence="3" id="KW-1185">Reference proteome</keyword>
<evidence type="ECO:0000256" key="1">
    <source>
        <dbReference type="SAM" id="SignalP"/>
    </source>
</evidence>
<evidence type="ECO:0008006" key="4">
    <source>
        <dbReference type="Google" id="ProtNLM"/>
    </source>
</evidence>
<dbReference type="AlphaFoldDB" id="A0A511W4E2"/>
<dbReference type="Proteomes" id="UP000321440">
    <property type="component" value="Unassembled WGS sequence"/>
</dbReference>
<dbReference type="PROSITE" id="PS51257">
    <property type="entry name" value="PROKAR_LIPOPROTEIN"/>
    <property type="match status" value="1"/>
</dbReference>
<organism evidence="2 3">
    <name type="scientific">Alkalibacillus haloalkaliphilus</name>
    <dbReference type="NCBI Taxonomy" id="94136"/>
    <lineage>
        <taxon>Bacteria</taxon>
        <taxon>Bacillati</taxon>
        <taxon>Bacillota</taxon>
        <taxon>Bacilli</taxon>
        <taxon>Bacillales</taxon>
        <taxon>Bacillaceae</taxon>
        <taxon>Alkalibacillus</taxon>
    </lineage>
</organism>
<dbReference type="OrthoDB" id="2450230at2"/>
<feature type="chain" id="PRO_5038591657" description="DUF4367 domain-containing protein" evidence="1">
    <location>
        <begin position="18"/>
        <end position="174"/>
    </location>
</feature>
<evidence type="ECO:0000313" key="3">
    <source>
        <dbReference type="Proteomes" id="UP000321440"/>
    </source>
</evidence>
<keyword evidence="1" id="KW-0732">Signal</keyword>
<reference evidence="2 3" key="1">
    <citation type="submission" date="2019-07" db="EMBL/GenBank/DDBJ databases">
        <title>Whole genome shotgun sequence of Alkalibacillus haloalkaliphilus NBRC 103110.</title>
        <authorList>
            <person name="Hosoyama A."/>
            <person name="Uohara A."/>
            <person name="Ohji S."/>
            <person name="Ichikawa N."/>
        </authorList>
    </citation>
    <scope>NUCLEOTIDE SEQUENCE [LARGE SCALE GENOMIC DNA]</scope>
    <source>
        <strain evidence="2 3">NBRC 103110</strain>
    </source>
</reference>
<accession>A0A511W4E2</accession>
<dbReference type="EMBL" id="BJYA01000011">
    <property type="protein sequence ID" value="GEN45945.1"/>
    <property type="molecule type" value="Genomic_DNA"/>
</dbReference>
<dbReference type="RefSeq" id="WP_146816319.1">
    <property type="nucleotide sequence ID" value="NZ_BJYA01000011.1"/>
</dbReference>
<name>A0A511W4E2_9BACI</name>
<protein>
    <recommendedName>
        <fullName evidence="4">DUF4367 domain-containing protein</fullName>
    </recommendedName>
</protein>
<comment type="caution">
    <text evidence="2">The sequence shown here is derived from an EMBL/GenBank/DDBJ whole genome shotgun (WGS) entry which is preliminary data.</text>
</comment>
<evidence type="ECO:0000313" key="2">
    <source>
        <dbReference type="EMBL" id="GEN45945.1"/>
    </source>
</evidence>